<feature type="transmembrane region" description="Helical" evidence="1">
    <location>
        <begin position="476"/>
        <end position="495"/>
    </location>
</feature>
<evidence type="ECO:0000256" key="1">
    <source>
        <dbReference type="SAM" id="Phobius"/>
    </source>
</evidence>
<keyword evidence="1" id="KW-0812">Transmembrane</keyword>
<dbReference type="PANTHER" id="PTHR43265:SF1">
    <property type="entry name" value="ESTERASE ESTD"/>
    <property type="match status" value="1"/>
</dbReference>
<feature type="transmembrane region" description="Helical" evidence="1">
    <location>
        <begin position="387"/>
        <end position="412"/>
    </location>
</feature>
<evidence type="ECO:0000313" key="2">
    <source>
        <dbReference type="EMBL" id="XDS47172.1"/>
    </source>
</evidence>
<proteinExistence type="predicted"/>
<dbReference type="PANTHER" id="PTHR43265">
    <property type="entry name" value="ESTERASE ESTD"/>
    <property type="match status" value="1"/>
</dbReference>
<sequence>MSSVSSKDQTEESPQAWSWSKRLTLSLPIFVILIALLSSVSNATAVPWNNDPIDQSIETVDSDTSVKFANPSKVTLAKRGTYSITERHATIDVKQKSTGDTQHIHILIREPKGASGKLPGVVFMHGAGYGTAEDSFGDVASDLSSAGFVSAVIDKPVWNTSDANRDYPASAKAYDQVIDYLRELENVDSSTVGIYATSESTWISSYLLQSDHKVAFQILLSPMVHSPRHSLGFLAAQDFAMVGANPGYQSIVRRLFSADLDLFGLHNLDIDTLKPAAYAIPTFVAYGSKDVMTAQVDGAQTIMKLAHEADNWNVTIRNYPLANHVLRLGDEAQTNTPLVDSYENDMVDWAVGITHDLKQTTQLVTGATIKQSIAVPFDLRSRPTLTVYMLVIHAASLIFILATMLMWIVALVRKTRALIRRDSGHVLGFTHGFGEILVLITGTTLATLVLFFSGLAQVVYAVVKLVWGGAPATAGMIYWSWPVIQIVSTLVVWAWSRVFARLIEVASMRGLLRMPTMALIRGLIGHRQTRAKPPGASKSEVQPVIAYTRFGKALFVNTTIAMFCVLLLFAFWGLFIY</sequence>
<dbReference type="InterPro" id="IPR029058">
    <property type="entry name" value="AB_hydrolase_fold"/>
</dbReference>
<evidence type="ECO:0000313" key="3">
    <source>
        <dbReference type="EMBL" id="XDS48120.1"/>
    </source>
</evidence>
<keyword evidence="3" id="KW-0378">Hydrolase</keyword>
<dbReference type="EMBL" id="CP129675">
    <property type="protein sequence ID" value="XDS47172.1"/>
    <property type="molecule type" value="Genomic_DNA"/>
</dbReference>
<gene>
    <name evidence="4" type="ORF">QN062_03160</name>
    <name evidence="3" type="ORF">QN216_07170</name>
    <name evidence="2" type="ORF">QN217_03280</name>
</gene>
<dbReference type="AlphaFoldDB" id="A0AB39UHF8"/>
<dbReference type="EMBL" id="CP129682">
    <property type="protein sequence ID" value="XDS48120.1"/>
    <property type="molecule type" value="Genomic_DNA"/>
</dbReference>
<dbReference type="RefSeq" id="WP_369342153.1">
    <property type="nucleotide sequence ID" value="NZ_CP129675.1"/>
</dbReference>
<dbReference type="KEGG" id="bfk:QN062_03160"/>
<feature type="transmembrane region" description="Helical" evidence="1">
    <location>
        <begin position="554"/>
        <end position="575"/>
    </location>
</feature>
<evidence type="ECO:0000313" key="4">
    <source>
        <dbReference type="EMBL" id="XDS51191.1"/>
    </source>
</evidence>
<name>A0AB39UHF8_9BIFI</name>
<organism evidence="3">
    <name type="scientific">Bifidobacterium fermentum</name>
    <dbReference type="NCBI Taxonomy" id="3059035"/>
    <lineage>
        <taxon>Bacteria</taxon>
        <taxon>Bacillati</taxon>
        <taxon>Actinomycetota</taxon>
        <taxon>Actinomycetes</taxon>
        <taxon>Bifidobacteriales</taxon>
        <taxon>Bifidobacteriaceae</taxon>
        <taxon>Bifidobacterium</taxon>
    </lineage>
</organism>
<dbReference type="GO" id="GO:0052689">
    <property type="term" value="F:carboxylic ester hydrolase activity"/>
    <property type="evidence" value="ECO:0007669"/>
    <property type="project" value="TreeGrafter"/>
</dbReference>
<keyword evidence="1" id="KW-1133">Transmembrane helix</keyword>
<feature type="transmembrane region" description="Helical" evidence="1">
    <location>
        <begin position="433"/>
        <end position="456"/>
    </location>
</feature>
<protein>
    <submittedName>
        <fullName evidence="3">Alpha/beta hydrolase</fullName>
    </submittedName>
</protein>
<keyword evidence="1" id="KW-0472">Membrane</keyword>
<dbReference type="InterPro" id="IPR053145">
    <property type="entry name" value="AB_hydrolase_Est10"/>
</dbReference>
<dbReference type="Gene3D" id="3.40.50.1820">
    <property type="entry name" value="alpha/beta hydrolase"/>
    <property type="match status" value="1"/>
</dbReference>
<reference evidence="3" key="1">
    <citation type="submission" date="2023-07" db="EMBL/GenBank/DDBJ databases">
        <title>Bifidobacterium aquikefiriaerophilum sp. nov. and Bifidobacterium eccum sp. nov., isolated from water kefir.</title>
        <authorList>
            <person name="Breselge S."/>
            <person name="Bellassi P."/>
            <person name="Barcenilla C."/>
            <person name="Alvarez-Ordonez A."/>
            <person name="Morelli L."/>
            <person name="Cotter P.D."/>
        </authorList>
    </citation>
    <scope>NUCLEOTIDE SEQUENCE</scope>
    <source>
        <strain evidence="4">WK012_4_13</strain>
        <strain evidence="3">WK013_4_14</strain>
        <strain evidence="2">WK048_4_13</strain>
    </source>
</reference>
<accession>A0AB39UHF8</accession>
<dbReference type="EMBL" id="CP129683">
    <property type="protein sequence ID" value="XDS51191.1"/>
    <property type="molecule type" value="Genomic_DNA"/>
</dbReference>
<dbReference type="SUPFAM" id="SSF53474">
    <property type="entry name" value="alpha/beta-Hydrolases"/>
    <property type="match status" value="1"/>
</dbReference>